<dbReference type="InterPro" id="IPR029439">
    <property type="entry name" value="Wzt_C"/>
</dbReference>
<evidence type="ECO:0000256" key="2">
    <source>
        <dbReference type="ARBA" id="ARBA00022448"/>
    </source>
</evidence>
<keyword evidence="2" id="KW-0813">Transport</keyword>
<keyword evidence="3" id="KW-0547">Nucleotide-binding</keyword>
<dbReference type="CDD" id="cd03220">
    <property type="entry name" value="ABC_KpsT_Wzt"/>
    <property type="match status" value="1"/>
</dbReference>
<dbReference type="InterPro" id="IPR050683">
    <property type="entry name" value="Bact_Polysacc_Export_ATP-bd"/>
</dbReference>
<dbReference type="InterPro" id="IPR003439">
    <property type="entry name" value="ABC_transporter-like_ATP-bd"/>
</dbReference>
<evidence type="ECO:0000313" key="7">
    <source>
        <dbReference type="EMBL" id="MCK7594463.1"/>
    </source>
</evidence>
<dbReference type="PANTHER" id="PTHR46743">
    <property type="entry name" value="TEICHOIC ACIDS EXPORT ATP-BINDING PROTEIN TAGH"/>
    <property type="match status" value="1"/>
</dbReference>
<name>A0ABT0GJ71_9GAMM</name>
<dbReference type="GO" id="GO:0005524">
    <property type="term" value="F:ATP binding"/>
    <property type="evidence" value="ECO:0007669"/>
    <property type="project" value="UniProtKB-KW"/>
</dbReference>
<keyword evidence="4 7" id="KW-0067">ATP-binding</keyword>
<dbReference type="Pfam" id="PF00005">
    <property type="entry name" value="ABC_tran"/>
    <property type="match status" value="1"/>
</dbReference>
<dbReference type="InterPro" id="IPR017871">
    <property type="entry name" value="ABC_transporter-like_CS"/>
</dbReference>
<feature type="domain" description="ABC transporter" evidence="6">
    <location>
        <begin position="29"/>
        <end position="260"/>
    </location>
</feature>
<dbReference type="EMBL" id="JALNMH010000010">
    <property type="protein sequence ID" value="MCK7594463.1"/>
    <property type="molecule type" value="Genomic_DNA"/>
</dbReference>
<comment type="similarity">
    <text evidence="1">Belongs to the ABC transporter superfamily.</text>
</comment>
<dbReference type="PANTHER" id="PTHR46743:SF2">
    <property type="entry name" value="TEICHOIC ACIDS EXPORT ATP-BINDING PROTEIN TAGH"/>
    <property type="match status" value="1"/>
</dbReference>
<evidence type="ECO:0000313" key="8">
    <source>
        <dbReference type="Proteomes" id="UP001431449"/>
    </source>
</evidence>
<dbReference type="CDD" id="cd10147">
    <property type="entry name" value="Wzt_C-like"/>
    <property type="match status" value="1"/>
</dbReference>
<evidence type="ECO:0000256" key="1">
    <source>
        <dbReference type="ARBA" id="ARBA00005417"/>
    </source>
</evidence>
<protein>
    <submittedName>
        <fullName evidence="7">ABC transporter ATP-binding protein</fullName>
    </submittedName>
</protein>
<dbReference type="Proteomes" id="UP001431449">
    <property type="component" value="Unassembled WGS sequence"/>
</dbReference>
<dbReference type="InterPro" id="IPR003593">
    <property type="entry name" value="AAA+_ATPase"/>
</dbReference>
<keyword evidence="8" id="KW-1185">Reference proteome</keyword>
<accession>A0ABT0GJ71</accession>
<dbReference type="Gene3D" id="2.70.50.60">
    <property type="entry name" value="abc- transporter (atp binding component) like domain"/>
    <property type="match status" value="1"/>
</dbReference>
<evidence type="ECO:0000256" key="4">
    <source>
        <dbReference type="ARBA" id="ARBA00022840"/>
    </source>
</evidence>
<dbReference type="Gene3D" id="3.40.50.300">
    <property type="entry name" value="P-loop containing nucleotide triphosphate hydrolases"/>
    <property type="match status" value="1"/>
</dbReference>
<organism evidence="7 8">
    <name type="scientific">Pseudomarimonas salicorniae</name>
    <dbReference type="NCBI Taxonomy" id="2933270"/>
    <lineage>
        <taxon>Bacteria</taxon>
        <taxon>Pseudomonadati</taxon>
        <taxon>Pseudomonadota</taxon>
        <taxon>Gammaproteobacteria</taxon>
        <taxon>Lysobacterales</taxon>
        <taxon>Lysobacteraceae</taxon>
        <taxon>Pseudomarimonas</taxon>
    </lineage>
</organism>
<dbReference type="SMART" id="SM00382">
    <property type="entry name" value="AAA"/>
    <property type="match status" value="1"/>
</dbReference>
<dbReference type="RefSeq" id="WP_248209723.1">
    <property type="nucleotide sequence ID" value="NZ_JALNMH010000010.1"/>
</dbReference>
<dbReference type="PROSITE" id="PS50893">
    <property type="entry name" value="ABC_TRANSPORTER_2"/>
    <property type="match status" value="1"/>
</dbReference>
<evidence type="ECO:0000256" key="5">
    <source>
        <dbReference type="SAM" id="MobiDB-lite"/>
    </source>
</evidence>
<dbReference type="InterPro" id="IPR027417">
    <property type="entry name" value="P-loop_NTPase"/>
</dbReference>
<evidence type="ECO:0000256" key="3">
    <source>
        <dbReference type="ARBA" id="ARBA00022741"/>
    </source>
</evidence>
<dbReference type="Pfam" id="PF14524">
    <property type="entry name" value="Wzt_C"/>
    <property type="match status" value="1"/>
</dbReference>
<comment type="caution">
    <text evidence="7">The sequence shown here is derived from an EMBL/GenBank/DDBJ whole genome shotgun (WGS) entry which is preliminary data.</text>
</comment>
<reference evidence="7" key="1">
    <citation type="submission" date="2022-04" db="EMBL/GenBank/DDBJ databases">
        <title>Lysobacter sp. CAU 1642 isolated from sea sand.</title>
        <authorList>
            <person name="Kim W."/>
        </authorList>
    </citation>
    <scope>NUCLEOTIDE SEQUENCE</scope>
    <source>
        <strain evidence="7">CAU 1642</strain>
    </source>
</reference>
<dbReference type="InterPro" id="IPR015860">
    <property type="entry name" value="ABC_transpr_TagH-like"/>
</dbReference>
<proteinExistence type="inferred from homology"/>
<dbReference type="SUPFAM" id="SSF52540">
    <property type="entry name" value="P-loop containing nucleoside triphosphate hydrolases"/>
    <property type="match status" value="1"/>
</dbReference>
<feature type="region of interest" description="Disordered" evidence="5">
    <location>
        <begin position="262"/>
        <end position="305"/>
    </location>
</feature>
<dbReference type="PROSITE" id="PS00211">
    <property type="entry name" value="ABC_TRANSPORTER_1"/>
    <property type="match status" value="1"/>
</dbReference>
<evidence type="ECO:0000259" key="6">
    <source>
        <dbReference type="PROSITE" id="PS50893"/>
    </source>
</evidence>
<gene>
    <name evidence="7" type="ORF">M0G41_12370</name>
</gene>
<sequence length="457" mass="49551">MIPADAVQDAESAQLPLAIRCSGLGKVYRRFQNRWVRLLYWLGFGESKGVEETWVLRGVSIAVPKGQSMAIIGVNGAGKSTLLKMIAGTCDPSEGRVEVAGRIAALLELGIGFHPEFTGRQNAIMALQMLGHDPTGTPALVEGVQEFAQIGTYFEQPLKTYSSGMQVRLAFAVATQVRPDILIIDEALSVGDVFFQQKCFERIRGFRAEGTTLLFVTHDFGSVYALCERAILLGQGRLIRDGTPKEVIDEFQAIALRSTSPQPTSSAMVAEAPETVTQTVPDTGEVNTPEPRPQAPDDDSGGNVHSHLASIESVRLLWEGVEAEVVPSGAFIELEIEASFHGLVDEPHVGFQIRDRFGSPVFMTNTHCMRRTMPAASAGSRRVTRFGFALPLGPGEYSITVGLANRGLGEASFEAMLSRRQNAAKLKVARNLEDPIWSGLVNLSPSVSWNDRREAGA</sequence>